<dbReference type="EMBL" id="ML014187">
    <property type="protein sequence ID" value="RKP01050.1"/>
    <property type="molecule type" value="Genomic_DNA"/>
</dbReference>
<dbReference type="GO" id="GO:0005634">
    <property type="term" value="C:nucleus"/>
    <property type="evidence" value="ECO:0007669"/>
    <property type="project" value="UniProtKB-SubCell"/>
</dbReference>
<keyword evidence="10" id="KW-1185">Reference proteome</keyword>
<dbReference type="SUPFAM" id="SSF143870">
    <property type="entry name" value="PF0523-like"/>
    <property type="match status" value="1"/>
</dbReference>
<organism evidence="9 10">
    <name type="scientific">Caulochytrium protostelioides</name>
    <dbReference type="NCBI Taxonomy" id="1555241"/>
    <lineage>
        <taxon>Eukaryota</taxon>
        <taxon>Fungi</taxon>
        <taxon>Fungi incertae sedis</taxon>
        <taxon>Chytridiomycota</taxon>
        <taxon>Chytridiomycota incertae sedis</taxon>
        <taxon>Chytridiomycetes</taxon>
        <taxon>Caulochytriales</taxon>
        <taxon>Caulochytriaceae</taxon>
        <taxon>Caulochytrium</taxon>
    </lineage>
</organism>
<dbReference type="Proteomes" id="UP000274922">
    <property type="component" value="Unassembled WGS sequence"/>
</dbReference>
<accession>A0A4P9X7M5</accession>
<protein>
    <recommendedName>
        <fullName evidence="4">EKC/KEOPS complex subunit CGI121</fullName>
    </recommendedName>
    <alternativeName>
        <fullName evidence="3">EKC/KEOPS complex subunit cgi121</fullName>
    </alternativeName>
</protein>
<evidence type="ECO:0000256" key="8">
    <source>
        <dbReference type="RuleBase" id="RU004398"/>
    </source>
</evidence>
<dbReference type="Pfam" id="PF08617">
    <property type="entry name" value="CGI-121"/>
    <property type="match status" value="1"/>
</dbReference>
<name>A0A4P9X7M5_9FUNG</name>
<dbReference type="Gene3D" id="3.30.2380.10">
    <property type="entry name" value="CGI121/TPRKB"/>
    <property type="match status" value="1"/>
</dbReference>
<dbReference type="GO" id="GO:0005829">
    <property type="term" value="C:cytosol"/>
    <property type="evidence" value="ECO:0007669"/>
    <property type="project" value="TreeGrafter"/>
</dbReference>
<comment type="similarity">
    <text evidence="2 8">Belongs to the CGI121/TPRKB family.</text>
</comment>
<evidence type="ECO:0000256" key="4">
    <source>
        <dbReference type="ARBA" id="ARBA00016009"/>
    </source>
</evidence>
<evidence type="ECO:0000256" key="7">
    <source>
        <dbReference type="ARBA" id="ARBA00025043"/>
    </source>
</evidence>
<evidence type="ECO:0000256" key="5">
    <source>
        <dbReference type="ARBA" id="ARBA00022694"/>
    </source>
</evidence>
<dbReference type="PANTHER" id="PTHR15840:SF10">
    <property type="entry name" value="EKC_KEOPS COMPLEX SUBUNIT TPRKB"/>
    <property type="match status" value="1"/>
</dbReference>
<dbReference type="GO" id="GO:0000408">
    <property type="term" value="C:EKC/KEOPS complex"/>
    <property type="evidence" value="ECO:0007669"/>
    <property type="project" value="TreeGrafter"/>
</dbReference>
<gene>
    <name evidence="9" type="ORF">CXG81DRAFT_19094</name>
</gene>
<sequence length="210" mass="21815">MSVPVSTWPLPALLTPPPPERPHASVKLPAPQYMHARYYTDVTNAAAVLERVIAGASAAEPFPACALINPAVACGFPTIVASATTRALCAERSPGGRRTHSLYSEILYNLHGGRGLSAALKACGLAPGLRAVLAVIVTPDPTLDPEVLAALDRGIAGTPTPVAAVRDAVDMPTVRAIWKLDGDGEAAEIDSPEAALPYILSSMSLKGYMS</sequence>
<keyword evidence="5" id="KW-0819">tRNA processing</keyword>
<evidence type="ECO:0000256" key="1">
    <source>
        <dbReference type="ARBA" id="ARBA00004123"/>
    </source>
</evidence>
<dbReference type="InterPro" id="IPR036504">
    <property type="entry name" value="CGI121/TPRKB_sf"/>
</dbReference>
<evidence type="ECO:0000313" key="9">
    <source>
        <dbReference type="EMBL" id="RKP01050.1"/>
    </source>
</evidence>
<dbReference type="STRING" id="1555241.A0A4P9X7M5"/>
<dbReference type="InterPro" id="IPR013926">
    <property type="entry name" value="CGI121/TPRKB"/>
</dbReference>
<comment type="function">
    <text evidence="7">Component of the EKC/KEOPS complex that is required for the formation of a threonylcarbamoyl group on adenosine at position 37 (t(6)A37) in tRNAs that read codons beginning with adenine. The complex is probably involved in the transfer of the threonylcarbamoyl moiety of threonylcarbamoyl-AMP (TC-AMP) to the N6 group of A37. CGI121 acts as an allosteric effector that regulates the t(6)A activity of the complex. The EKC/KEOPS complex also promotes both telomere uncapping and telomere elongation. The complex is required for efficient recruitment of transcriptional coactivators. CGI121 is not required for tRNA modification.</text>
</comment>
<comment type="subcellular location">
    <subcellularLocation>
        <location evidence="1">Nucleus</location>
    </subcellularLocation>
</comment>
<keyword evidence="6 8" id="KW-0539">Nucleus</keyword>
<evidence type="ECO:0000256" key="2">
    <source>
        <dbReference type="ARBA" id="ARBA00005546"/>
    </source>
</evidence>
<dbReference type="AlphaFoldDB" id="A0A4P9X7M5"/>
<dbReference type="GO" id="GO:0002949">
    <property type="term" value="P:tRNA threonylcarbamoyladenosine modification"/>
    <property type="evidence" value="ECO:0007669"/>
    <property type="project" value="TreeGrafter"/>
</dbReference>
<dbReference type="PANTHER" id="PTHR15840">
    <property type="entry name" value="CGI-121 FAMILY MEMBER"/>
    <property type="match status" value="1"/>
</dbReference>
<dbReference type="OrthoDB" id="329139at2759"/>
<evidence type="ECO:0000256" key="3">
    <source>
        <dbReference type="ARBA" id="ARBA00015316"/>
    </source>
</evidence>
<evidence type="ECO:0000313" key="10">
    <source>
        <dbReference type="Proteomes" id="UP000274922"/>
    </source>
</evidence>
<proteinExistence type="inferred from homology"/>
<reference evidence="10" key="1">
    <citation type="journal article" date="2018" name="Nat. Microbiol.">
        <title>Leveraging single-cell genomics to expand the fungal tree of life.</title>
        <authorList>
            <person name="Ahrendt S.R."/>
            <person name="Quandt C.A."/>
            <person name="Ciobanu D."/>
            <person name="Clum A."/>
            <person name="Salamov A."/>
            <person name="Andreopoulos B."/>
            <person name="Cheng J.F."/>
            <person name="Woyke T."/>
            <person name="Pelin A."/>
            <person name="Henrissat B."/>
            <person name="Reynolds N.K."/>
            <person name="Benny G.L."/>
            <person name="Smith M.E."/>
            <person name="James T.Y."/>
            <person name="Grigoriev I.V."/>
        </authorList>
    </citation>
    <scope>NUCLEOTIDE SEQUENCE [LARGE SCALE GENOMIC DNA]</scope>
    <source>
        <strain evidence="10">ATCC 52028</strain>
    </source>
</reference>
<evidence type="ECO:0000256" key="6">
    <source>
        <dbReference type="ARBA" id="ARBA00023242"/>
    </source>
</evidence>